<dbReference type="Proteomes" id="UP000527355">
    <property type="component" value="Unassembled WGS sequence"/>
</dbReference>
<evidence type="ECO:0000313" key="2">
    <source>
        <dbReference type="EMBL" id="KAF6308123.1"/>
    </source>
</evidence>
<proteinExistence type="predicted"/>
<feature type="compositionally biased region" description="Gly residues" evidence="1">
    <location>
        <begin position="65"/>
        <end position="79"/>
    </location>
</feature>
<keyword evidence="3" id="KW-1185">Reference proteome</keyword>
<sequence length="164" mass="16538">MTSFCSKVPQGGVCGHGRHSRSPQRPRPPGQGKAGKGAGPSCGRGPPVLWGCGGENGHHPQRLGGVQGSGRSEAGGAGRRAGAPEEGTLCAAWGGPCVGHRGPARKEGAERLGGLGPPGTEGARLSPWTRLCEHMVDLVPGEVTIGISAPGSLNLRVDVARHQG</sequence>
<gene>
    <name evidence="2" type="ORF">mMyoMyo1_008901</name>
</gene>
<name>A0A7J7U5G0_MYOMY</name>
<reference evidence="2 3" key="1">
    <citation type="journal article" date="2020" name="Nature">
        <title>Six reference-quality genomes reveal evolution of bat adaptations.</title>
        <authorList>
            <person name="Jebb D."/>
            <person name="Huang Z."/>
            <person name="Pippel M."/>
            <person name="Hughes G.M."/>
            <person name="Lavrichenko K."/>
            <person name="Devanna P."/>
            <person name="Winkler S."/>
            <person name="Jermiin L.S."/>
            <person name="Skirmuntt E.C."/>
            <person name="Katzourakis A."/>
            <person name="Burkitt-Gray L."/>
            <person name="Ray D.A."/>
            <person name="Sullivan K.A.M."/>
            <person name="Roscito J.G."/>
            <person name="Kirilenko B.M."/>
            <person name="Davalos L.M."/>
            <person name="Corthals A.P."/>
            <person name="Power M.L."/>
            <person name="Jones G."/>
            <person name="Ransome R.D."/>
            <person name="Dechmann D.K.N."/>
            <person name="Locatelli A.G."/>
            <person name="Puechmaille S.J."/>
            <person name="Fedrigo O."/>
            <person name="Jarvis E.D."/>
            <person name="Hiller M."/>
            <person name="Vernes S.C."/>
            <person name="Myers E.W."/>
            <person name="Teeling E.C."/>
        </authorList>
    </citation>
    <scope>NUCLEOTIDE SEQUENCE [LARGE SCALE GENOMIC DNA]</scope>
    <source>
        <strain evidence="2">MMyoMyo1</strain>
        <tissue evidence="2">Flight muscle</tissue>
    </source>
</reference>
<feature type="compositionally biased region" description="Gly residues" evidence="1">
    <location>
        <begin position="32"/>
        <end position="42"/>
    </location>
</feature>
<comment type="caution">
    <text evidence="2">The sequence shown here is derived from an EMBL/GenBank/DDBJ whole genome shotgun (WGS) entry which is preliminary data.</text>
</comment>
<feature type="region of interest" description="Disordered" evidence="1">
    <location>
        <begin position="102"/>
        <end position="121"/>
    </location>
</feature>
<dbReference type="AlphaFoldDB" id="A0A7J7U5G0"/>
<accession>A0A7J7U5G0</accession>
<organism evidence="2 3">
    <name type="scientific">Myotis myotis</name>
    <name type="common">Greater mouse-eared bat</name>
    <name type="synonym">Vespertilio myotis</name>
    <dbReference type="NCBI Taxonomy" id="51298"/>
    <lineage>
        <taxon>Eukaryota</taxon>
        <taxon>Metazoa</taxon>
        <taxon>Chordata</taxon>
        <taxon>Craniata</taxon>
        <taxon>Vertebrata</taxon>
        <taxon>Euteleostomi</taxon>
        <taxon>Mammalia</taxon>
        <taxon>Eutheria</taxon>
        <taxon>Laurasiatheria</taxon>
        <taxon>Chiroptera</taxon>
        <taxon>Yangochiroptera</taxon>
        <taxon>Vespertilionidae</taxon>
        <taxon>Myotis</taxon>
    </lineage>
</organism>
<evidence type="ECO:0000313" key="3">
    <source>
        <dbReference type="Proteomes" id="UP000527355"/>
    </source>
</evidence>
<feature type="region of interest" description="Disordered" evidence="1">
    <location>
        <begin position="1"/>
        <end position="83"/>
    </location>
</feature>
<evidence type="ECO:0000256" key="1">
    <source>
        <dbReference type="SAM" id="MobiDB-lite"/>
    </source>
</evidence>
<dbReference type="EMBL" id="JABWUV010000014">
    <property type="protein sequence ID" value="KAF6308123.1"/>
    <property type="molecule type" value="Genomic_DNA"/>
</dbReference>
<protein>
    <submittedName>
        <fullName evidence="2">Uncharacterized protein</fullName>
    </submittedName>
</protein>